<evidence type="ECO:0000313" key="13">
    <source>
        <dbReference type="EMBL" id="SDD67952.1"/>
    </source>
</evidence>
<evidence type="ECO:0000256" key="1">
    <source>
        <dbReference type="ARBA" id="ARBA00000085"/>
    </source>
</evidence>
<keyword evidence="3" id="KW-0597">Phosphoprotein</keyword>
<evidence type="ECO:0000259" key="11">
    <source>
        <dbReference type="Pfam" id="PF02518"/>
    </source>
</evidence>
<dbReference type="Proteomes" id="UP000199501">
    <property type="component" value="Unassembled WGS sequence"/>
</dbReference>
<dbReference type="PANTHER" id="PTHR24421:SF10">
    <property type="entry name" value="NITRATE_NITRITE SENSOR PROTEIN NARQ"/>
    <property type="match status" value="1"/>
</dbReference>
<dbReference type="Pfam" id="PF02518">
    <property type="entry name" value="HATPase_c"/>
    <property type="match status" value="1"/>
</dbReference>
<dbReference type="EMBL" id="FMZZ01000015">
    <property type="protein sequence ID" value="SDD67952.1"/>
    <property type="molecule type" value="Genomic_DNA"/>
</dbReference>
<dbReference type="InterPro" id="IPR036890">
    <property type="entry name" value="HATPase_C_sf"/>
</dbReference>
<dbReference type="Gene3D" id="3.30.565.10">
    <property type="entry name" value="Histidine kinase-like ATPase, C-terminal domain"/>
    <property type="match status" value="1"/>
</dbReference>
<evidence type="ECO:0000256" key="2">
    <source>
        <dbReference type="ARBA" id="ARBA00012438"/>
    </source>
</evidence>
<dbReference type="CDD" id="cd16917">
    <property type="entry name" value="HATPase_UhpB-NarQ-NarX-like"/>
    <property type="match status" value="1"/>
</dbReference>
<dbReference type="PANTHER" id="PTHR24421">
    <property type="entry name" value="NITRATE/NITRITE SENSOR PROTEIN NARX-RELATED"/>
    <property type="match status" value="1"/>
</dbReference>
<keyword evidence="5" id="KW-0547">Nucleotide-binding</keyword>
<protein>
    <recommendedName>
        <fullName evidence="2">histidine kinase</fullName>
        <ecNumber evidence="2">2.7.13.3</ecNumber>
    </recommendedName>
</protein>
<evidence type="ECO:0000256" key="9">
    <source>
        <dbReference type="SAM" id="MobiDB-lite"/>
    </source>
</evidence>
<evidence type="ECO:0000256" key="5">
    <source>
        <dbReference type="ARBA" id="ARBA00022741"/>
    </source>
</evidence>
<dbReference type="STRING" id="1271860.SAMN05216174_115119"/>
<comment type="catalytic activity">
    <reaction evidence="1">
        <text>ATP + protein L-histidine = ADP + protein N-phospho-L-histidine.</text>
        <dbReference type="EC" id="2.7.13.3"/>
    </reaction>
</comment>
<organism evidence="13 14">
    <name type="scientific">Actinokineospora iranica</name>
    <dbReference type="NCBI Taxonomy" id="1271860"/>
    <lineage>
        <taxon>Bacteria</taxon>
        <taxon>Bacillati</taxon>
        <taxon>Actinomycetota</taxon>
        <taxon>Actinomycetes</taxon>
        <taxon>Pseudonocardiales</taxon>
        <taxon>Pseudonocardiaceae</taxon>
        <taxon>Actinokineospora</taxon>
    </lineage>
</organism>
<dbReference type="SUPFAM" id="SSF55874">
    <property type="entry name" value="ATPase domain of HSP90 chaperone/DNA topoisomerase II/histidine kinase"/>
    <property type="match status" value="1"/>
</dbReference>
<dbReference type="GO" id="GO:0046983">
    <property type="term" value="F:protein dimerization activity"/>
    <property type="evidence" value="ECO:0007669"/>
    <property type="project" value="InterPro"/>
</dbReference>
<evidence type="ECO:0000259" key="12">
    <source>
        <dbReference type="Pfam" id="PF07730"/>
    </source>
</evidence>
<dbReference type="InterPro" id="IPR003594">
    <property type="entry name" value="HATPase_dom"/>
</dbReference>
<dbReference type="Gene3D" id="1.20.5.1930">
    <property type="match status" value="1"/>
</dbReference>
<evidence type="ECO:0000256" key="7">
    <source>
        <dbReference type="ARBA" id="ARBA00022840"/>
    </source>
</evidence>
<keyword evidence="14" id="KW-1185">Reference proteome</keyword>
<dbReference type="Pfam" id="PF07730">
    <property type="entry name" value="HisKA_3"/>
    <property type="match status" value="1"/>
</dbReference>
<evidence type="ECO:0000313" key="14">
    <source>
        <dbReference type="Proteomes" id="UP000199501"/>
    </source>
</evidence>
<name>A0A1G6WPZ2_9PSEU</name>
<feature type="region of interest" description="Disordered" evidence="9">
    <location>
        <begin position="347"/>
        <end position="383"/>
    </location>
</feature>
<evidence type="ECO:0000256" key="10">
    <source>
        <dbReference type="SAM" id="Phobius"/>
    </source>
</evidence>
<dbReference type="InterPro" id="IPR011712">
    <property type="entry name" value="Sig_transdc_His_kin_sub3_dim/P"/>
</dbReference>
<evidence type="ECO:0000256" key="4">
    <source>
        <dbReference type="ARBA" id="ARBA00022679"/>
    </source>
</evidence>
<feature type="transmembrane region" description="Helical" evidence="10">
    <location>
        <begin position="122"/>
        <end position="140"/>
    </location>
</feature>
<keyword evidence="10" id="KW-1133">Transmembrane helix</keyword>
<dbReference type="InterPro" id="IPR050482">
    <property type="entry name" value="Sensor_HK_TwoCompSys"/>
</dbReference>
<evidence type="ECO:0000256" key="6">
    <source>
        <dbReference type="ARBA" id="ARBA00022777"/>
    </source>
</evidence>
<dbReference type="EC" id="2.7.13.3" evidence="2"/>
<keyword evidence="10" id="KW-0812">Transmembrane</keyword>
<feature type="transmembrane region" description="Helical" evidence="10">
    <location>
        <begin position="6"/>
        <end position="28"/>
    </location>
</feature>
<evidence type="ECO:0000256" key="8">
    <source>
        <dbReference type="ARBA" id="ARBA00023012"/>
    </source>
</evidence>
<feature type="transmembrane region" description="Helical" evidence="10">
    <location>
        <begin position="93"/>
        <end position="110"/>
    </location>
</feature>
<keyword evidence="4" id="KW-0808">Transferase</keyword>
<proteinExistence type="predicted"/>
<reference evidence="14" key="1">
    <citation type="submission" date="2016-10" db="EMBL/GenBank/DDBJ databases">
        <authorList>
            <person name="Varghese N."/>
            <person name="Submissions S."/>
        </authorList>
    </citation>
    <scope>NUCLEOTIDE SEQUENCE [LARGE SCALE GENOMIC DNA]</scope>
    <source>
        <strain evidence="14">IBRC-M 10403</strain>
    </source>
</reference>
<feature type="transmembrane region" description="Helical" evidence="10">
    <location>
        <begin position="35"/>
        <end position="53"/>
    </location>
</feature>
<dbReference type="AlphaFoldDB" id="A0A1G6WPZ2"/>
<accession>A0A1G6WPZ2</accession>
<keyword evidence="7" id="KW-0067">ATP-binding</keyword>
<feature type="domain" description="Signal transduction histidine kinase subgroup 3 dimerisation and phosphoacceptor" evidence="12">
    <location>
        <begin position="172"/>
        <end position="230"/>
    </location>
</feature>
<keyword evidence="8" id="KW-0902">Two-component regulatory system</keyword>
<dbReference type="GO" id="GO:0005524">
    <property type="term" value="F:ATP binding"/>
    <property type="evidence" value="ECO:0007669"/>
    <property type="project" value="UniProtKB-KW"/>
</dbReference>
<feature type="compositionally biased region" description="Polar residues" evidence="9">
    <location>
        <begin position="370"/>
        <end position="383"/>
    </location>
</feature>
<dbReference type="RefSeq" id="WP_091455661.1">
    <property type="nucleotide sequence ID" value="NZ_FMZZ01000015.1"/>
</dbReference>
<feature type="transmembrane region" description="Helical" evidence="10">
    <location>
        <begin position="59"/>
        <end position="81"/>
    </location>
</feature>
<evidence type="ECO:0000256" key="3">
    <source>
        <dbReference type="ARBA" id="ARBA00022553"/>
    </source>
</evidence>
<feature type="domain" description="Histidine kinase/HSP90-like ATPase" evidence="11">
    <location>
        <begin position="275"/>
        <end position="364"/>
    </location>
</feature>
<sequence length="383" mass="40365">MTFSRIPRPVTVVAIELLAVGVPLGTVLLSHPTKYAFAFPTAVIACLALPLRLRWPRLALLICVPALAGGLGLPPAIVALYRVGRASRRVRDAVAWVVGTSLVVVLPLHLTADLAIADRIMSLLFTLVGVGGPAAMGVLVRLRGELAESLAEVRRARKAELEARSDRARADERARIAREIHDAVGHNATLIAVQSAALAATTKDPQAKETAERLRELAKQSLAEMRTALGLVTVDQHTLHGLADIPDLLNRARSAGVTVSATGDHDEIQTSPAVSRAIYRVVQEALTNALKHAPGAPIKVTLTQTPTRVRVMVVNAAPPTHPPNTDGSGTGLEGLTERVHTAGGTFQATPLPDGGYQVIAELPPKVDPSHPTSGGSTPLPTRS</sequence>
<dbReference type="GO" id="GO:0000155">
    <property type="term" value="F:phosphorelay sensor kinase activity"/>
    <property type="evidence" value="ECO:0007669"/>
    <property type="project" value="InterPro"/>
</dbReference>
<keyword evidence="10" id="KW-0472">Membrane</keyword>
<dbReference type="GO" id="GO:0016020">
    <property type="term" value="C:membrane"/>
    <property type="evidence" value="ECO:0007669"/>
    <property type="project" value="InterPro"/>
</dbReference>
<gene>
    <name evidence="13" type="ORF">SAMN05216174_115119</name>
</gene>
<keyword evidence="6 13" id="KW-0418">Kinase</keyword>
<dbReference type="OrthoDB" id="3574873at2"/>